<dbReference type="FunFam" id="3.30.160.60:FF:000446">
    <property type="entry name" value="Zinc finger protein"/>
    <property type="match status" value="1"/>
</dbReference>
<evidence type="ECO:0000256" key="5">
    <source>
        <dbReference type="PROSITE-ProRule" id="PRU00042"/>
    </source>
</evidence>
<dbReference type="PROSITE" id="PS00028">
    <property type="entry name" value="ZINC_FINGER_C2H2_1"/>
    <property type="match status" value="5"/>
</dbReference>
<dbReference type="AlphaFoldDB" id="A0A553N909"/>
<feature type="region of interest" description="Disordered" evidence="6">
    <location>
        <begin position="419"/>
        <end position="438"/>
    </location>
</feature>
<feature type="region of interest" description="Disordered" evidence="6">
    <location>
        <begin position="1"/>
        <end position="42"/>
    </location>
</feature>
<evidence type="ECO:0000313" key="9">
    <source>
        <dbReference type="Proteomes" id="UP000318571"/>
    </source>
</evidence>
<keyword evidence="1" id="KW-0479">Metal-binding</keyword>
<dbReference type="GO" id="GO:0005634">
    <property type="term" value="C:nucleus"/>
    <property type="evidence" value="ECO:0007669"/>
    <property type="project" value="UniProtKB-ARBA"/>
</dbReference>
<dbReference type="InterPro" id="IPR013087">
    <property type="entry name" value="Znf_C2H2_type"/>
</dbReference>
<evidence type="ECO:0000256" key="1">
    <source>
        <dbReference type="ARBA" id="ARBA00022723"/>
    </source>
</evidence>
<evidence type="ECO:0000256" key="6">
    <source>
        <dbReference type="SAM" id="MobiDB-lite"/>
    </source>
</evidence>
<dbReference type="PANTHER" id="PTHR24379:SF121">
    <property type="entry name" value="C2H2-TYPE DOMAIN-CONTAINING PROTEIN"/>
    <property type="match status" value="1"/>
</dbReference>
<evidence type="ECO:0000313" key="8">
    <source>
        <dbReference type="EMBL" id="TRY61859.1"/>
    </source>
</evidence>
<keyword evidence="2" id="KW-0677">Repeat</keyword>
<dbReference type="EMBL" id="VCGU01000459">
    <property type="protein sequence ID" value="TRY61859.1"/>
    <property type="molecule type" value="Genomic_DNA"/>
</dbReference>
<dbReference type="GO" id="GO:0008270">
    <property type="term" value="F:zinc ion binding"/>
    <property type="evidence" value="ECO:0007669"/>
    <property type="project" value="UniProtKB-KW"/>
</dbReference>
<dbReference type="Gene3D" id="3.30.160.60">
    <property type="entry name" value="Classic Zinc Finger"/>
    <property type="match status" value="5"/>
</dbReference>
<dbReference type="Proteomes" id="UP000318571">
    <property type="component" value="Chromosome 8"/>
</dbReference>
<feature type="compositionally biased region" description="Polar residues" evidence="6">
    <location>
        <begin position="423"/>
        <end position="434"/>
    </location>
</feature>
<keyword evidence="4" id="KW-0862">Zinc</keyword>
<dbReference type="PANTHER" id="PTHR24379">
    <property type="entry name" value="KRAB AND ZINC FINGER DOMAIN-CONTAINING"/>
    <property type="match status" value="1"/>
</dbReference>
<protein>
    <recommendedName>
        <fullName evidence="7">C2H2-type domain-containing protein</fullName>
    </recommendedName>
</protein>
<dbReference type="PROSITE" id="PS50157">
    <property type="entry name" value="ZINC_FINGER_C2H2_2"/>
    <property type="match status" value="3"/>
</dbReference>
<feature type="region of interest" description="Disordered" evidence="6">
    <location>
        <begin position="456"/>
        <end position="475"/>
    </location>
</feature>
<accession>A0A553N909</accession>
<organism evidence="8 9">
    <name type="scientific">Tigriopus californicus</name>
    <name type="common">Marine copepod</name>
    <dbReference type="NCBI Taxonomy" id="6832"/>
    <lineage>
        <taxon>Eukaryota</taxon>
        <taxon>Metazoa</taxon>
        <taxon>Ecdysozoa</taxon>
        <taxon>Arthropoda</taxon>
        <taxon>Crustacea</taxon>
        <taxon>Multicrustacea</taxon>
        <taxon>Hexanauplia</taxon>
        <taxon>Copepoda</taxon>
        <taxon>Harpacticoida</taxon>
        <taxon>Harpacticidae</taxon>
        <taxon>Tigriopus</taxon>
    </lineage>
</organism>
<dbReference type="SUPFAM" id="SSF57667">
    <property type="entry name" value="beta-beta-alpha zinc fingers"/>
    <property type="match status" value="3"/>
</dbReference>
<dbReference type="SMART" id="SM00355">
    <property type="entry name" value="ZnF_C2H2"/>
    <property type="match status" value="10"/>
</dbReference>
<feature type="compositionally biased region" description="Polar residues" evidence="6">
    <location>
        <begin position="462"/>
        <end position="474"/>
    </location>
</feature>
<dbReference type="STRING" id="6832.A0A553N909"/>
<name>A0A553N909_TIGCA</name>
<keyword evidence="9" id="KW-1185">Reference proteome</keyword>
<comment type="caution">
    <text evidence="8">The sequence shown here is derived from an EMBL/GenBank/DDBJ whole genome shotgun (WGS) entry which is preliminary data.</text>
</comment>
<feature type="domain" description="C2H2-type" evidence="7">
    <location>
        <begin position="263"/>
        <end position="291"/>
    </location>
</feature>
<evidence type="ECO:0000256" key="3">
    <source>
        <dbReference type="ARBA" id="ARBA00022771"/>
    </source>
</evidence>
<dbReference type="OMA" id="HTMEINT"/>
<sequence>MSGMAPKELAPRSLSQTEGDIRPPIQQPVENDEDKAQPTEQGEFEVEAEWLLSNYMEVVQVRCKLCQMSCPTQNQLLDHIRTTHFRPILVPPTRNASVEIVEEDLTSTGFICGKCSLVFASLDLCKDHMLQVHTQPLETSPMSDLKESETIAIPSEYPSGKQPCPYPGCLYQFGGQDMVHHQSCHHGESFKCSQCQKMFETWRRCALHLWQNHELNVDLLSCPICANFKTAFPIKLKNHMWSSHSQGAEPNSKSMPVVGSKKRQCDICSKFFSDSKSLKKHVQAVHGKLRPYICQICNHQSARRTMLEMHMRQHTGEKPFSCDICQYRTGDHNSLRRHKMRHTGHRPYKCPFCPYSCIQSSPFKYHLEKKHPNEENEVIFTCETCGFKSINRQSYIDHVSIRHEIDNKASDPKARIDCETPIKPQQTPAGSKPSQLKARTKLKKRLISMNRANRTKEEISHQGVTTIGSGNRTPNVKAKDSIGSVKIIVKTEKCAKKALPEDEDSLTCIMAHDLGGTTIPA</sequence>
<feature type="domain" description="C2H2-type" evidence="7">
    <location>
        <begin position="320"/>
        <end position="347"/>
    </location>
</feature>
<dbReference type="InterPro" id="IPR036236">
    <property type="entry name" value="Znf_C2H2_sf"/>
</dbReference>
<gene>
    <name evidence="8" type="ORF">TCAL_11578</name>
</gene>
<dbReference type="Pfam" id="PF13894">
    <property type="entry name" value="zf-C2H2_4"/>
    <property type="match status" value="1"/>
</dbReference>
<keyword evidence="3 5" id="KW-0863">Zinc-finger</keyword>
<evidence type="ECO:0000259" key="7">
    <source>
        <dbReference type="PROSITE" id="PS50157"/>
    </source>
</evidence>
<reference evidence="8 9" key="1">
    <citation type="journal article" date="2018" name="Nat. Ecol. Evol.">
        <title>Genomic signatures of mitonuclear coevolution across populations of Tigriopus californicus.</title>
        <authorList>
            <person name="Barreto F.S."/>
            <person name="Watson E.T."/>
            <person name="Lima T.G."/>
            <person name="Willett C.S."/>
            <person name="Edmands S."/>
            <person name="Li W."/>
            <person name="Burton R.S."/>
        </authorList>
    </citation>
    <scope>NUCLEOTIDE SEQUENCE [LARGE SCALE GENOMIC DNA]</scope>
    <source>
        <strain evidence="8 9">San Diego</strain>
    </source>
</reference>
<feature type="domain" description="C2H2-type" evidence="7">
    <location>
        <begin position="292"/>
        <end position="319"/>
    </location>
</feature>
<dbReference type="Pfam" id="PF12874">
    <property type="entry name" value="zf-met"/>
    <property type="match status" value="1"/>
</dbReference>
<proteinExistence type="predicted"/>
<evidence type="ECO:0000256" key="4">
    <source>
        <dbReference type="ARBA" id="ARBA00022833"/>
    </source>
</evidence>
<evidence type="ECO:0000256" key="2">
    <source>
        <dbReference type="ARBA" id="ARBA00022737"/>
    </source>
</evidence>